<gene>
    <name evidence="6" type="primary">amyM</name>
    <name evidence="6" type="ORF">STPYR_10497</name>
</gene>
<dbReference type="PANTHER" id="PTHR10357">
    <property type="entry name" value="ALPHA-AMYLASE FAMILY MEMBER"/>
    <property type="match status" value="1"/>
</dbReference>
<dbReference type="PANTHER" id="PTHR10357:SF215">
    <property type="entry name" value="ALPHA-AMYLASE 1"/>
    <property type="match status" value="1"/>
</dbReference>
<name>A0A1Y5Q734_9GAMM</name>
<keyword evidence="6" id="KW-0326">Glycosidase</keyword>
<evidence type="ECO:0000259" key="5">
    <source>
        <dbReference type="SMART" id="SM00642"/>
    </source>
</evidence>
<dbReference type="Pfam" id="PF00128">
    <property type="entry name" value="Alpha-amylase"/>
    <property type="match status" value="1"/>
</dbReference>
<dbReference type="SMART" id="SM00642">
    <property type="entry name" value="Aamy"/>
    <property type="match status" value="1"/>
</dbReference>
<accession>A0A1Y5Q734</accession>
<proteinExistence type="predicted"/>
<comment type="cofactor">
    <cofactor evidence="1">
        <name>Ca(2+)</name>
        <dbReference type="ChEBI" id="CHEBI:29108"/>
    </cofactor>
</comment>
<dbReference type="CDD" id="cd11339">
    <property type="entry name" value="AmyAc_bac_CMD_like_2"/>
    <property type="match status" value="1"/>
</dbReference>
<dbReference type="GO" id="GO:0046872">
    <property type="term" value="F:metal ion binding"/>
    <property type="evidence" value="ECO:0007669"/>
    <property type="project" value="UniProtKB-KW"/>
</dbReference>
<dbReference type="PROSITE" id="PS51257">
    <property type="entry name" value="PROKAR_LIPOPROTEIN"/>
    <property type="match status" value="1"/>
</dbReference>
<keyword evidence="6" id="KW-0378">Hydrolase</keyword>
<dbReference type="InterPro" id="IPR006047">
    <property type="entry name" value="GH13_cat_dom"/>
</dbReference>
<evidence type="ECO:0000256" key="1">
    <source>
        <dbReference type="ARBA" id="ARBA00001913"/>
    </source>
</evidence>
<keyword evidence="6" id="KW-0808">Transferase</keyword>
<evidence type="ECO:0000256" key="2">
    <source>
        <dbReference type="ARBA" id="ARBA00022723"/>
    </source>
</evidence>
<dbReference type="Gene3D" id="3.20.20.80">
    <property type="entry name" value="Glycosidases"/>
    <property type="match status" value="1"/>
</dbReference>
<organism evidence="6">
    <name type="scientific">uncultured Stenotrophomonas sp</name>
    <dbReference type="NCBI Taxonomy" id="165438"/>
    <lineage>
        <taxon>Bacteria</taxon>
        <taxon>Pseudomonadati</taxon>
        <taxon>Pseudomonadota</taxon>
        <taxon>Gammaproteobacteria</taxon>
        <taxon>Lysobacterales</taxon>
        <taxon>Lysobacteraceae</taxon>
        <taxon>Stenotrophomonas</taxon>
        <taxon>environmental samples</taxon>
    </lineage>
</organism>
<feature type="chain" id="PRO_5012983647" evidence="4">
    <location>
        <begin position="26"/>
        <end position="576"/>
    </location>
</feature>
<dbReference type="SUPFAM" id="SSF51445">
    <property type="entry name" value="(Trans)glycosidases"/>
    <property type="match status" value="1"/>
</dbReference>
<dbReference type="AlphaFoldDB" id="A0A1Y5Q734"/>
<protein>
    <submittedName>
        <fullName evidence="6">Putative cyclomaltodextrin glucanotransferase</fullName>
        <ecNumber evidence="6">3.2.1.133</ecNumber>
    </submittedName>
</protein>
<feature type="domain" description="Glycosyl hydrolase family 13 catalytic" evidence="5">
    <location>
        <begin position="45"/>
        <end position="458"/>
    </location>
</feature>
<evidence type="ECO:0000256" key="3">
    <source>
        <dbReference type="ARBA" id="ARBA00022729"/>
    </source>
</evidence>
<sequence>MRMRLSVAGLASALSLALLAGCAAAGTRPDYVGTTEPFASDAVYFVVTDRFVNGDTANDQREQGGAHRTFDIPVHCADGIDGNIGYLGGDFRGVLDNAGYIRDLGFGAVWITPIVDNPDEAFTGSREISCTSSLTDRGKTGYHGYWGINFHTLDEHLPSAGLDFAGFTRGLHAAGLKVVLDIVGNHGSPAWTMPERQPQFGQLFDRDGTLVADHQNLPPQQLDPQHNPPHAFYNNIGPVDGDTGSIFDGNLAELSDFNQHNPAVMDYLAGAYLQWAGQGVDALRIDTIGWLPHQWWHEFVGRIRAEHPGMFMFGEAFDYDAARIAEHTWPANANVSVLDFPLRGALETVFGHEGKGFEALAEPLHLSGGPYANPYELMTFYDNHDMSRIDASDEGFIDAHNWLFTARGIPVLYYGSETGFMRGRAEHAGNRAYFGQQRVDAAPQSPIFAPLQRIAKLREATPALQRGLQVNERLQGDQAVFYRVLQQGDVAQAALVLLNKGDAAQDFEVRDYLQQGQWRDVLDGGSVAVKDVLHAEVPAHGVKVFVLDAPVKQPQLQERLDAAMADQAARDTRLAQ</sequence>
<feature type="signal peptide" evidence="4">
    <location>
        <begin position="1"/>
        <end position="25"/>
    </location>
</feature>
<dbReference type="InterPro" id="IPR017853">
    <property type="entry name" value="GH"/>
</dbReference>
<dbReference type="GO" id="GO:0005975">
    <property type="term" value="P:carbohydrate metabolic process"/>
    <property type="evidence" value="ECO:0007669"/>
    <property type="project" value="InterPro"/>
</dbReference>
<evidence type="ECO:0000313" key="6">
    <source>
        <dbReference type="EMBL" id="SBV35567.1"/>
    </source>
</evidence>
<reference evidence="6" key="1">
    <citation type="submission" date="2016-03" db="EMBL/GenBank/DDBJ databases">
        <authorList>
            <person name="Ploux O."/>
        </authorList>
    </citation>
    <scope>NUCLEOTIDE SEQUENCE</scope>
    <source>
        <strain evidence="6">UC10</strain>
    </source>
</reference>
<dbReference type="EC" id="3.2.1.133" evidence="6"/>
<dbReference type="GO" id="GO:0043897">
    <property type="term" value="F:glucan 1,4-alpha-maltohydrolase activity"/>
    <property type="evidence" value="ECO:0007669"/>
    <property type="project" value="UniProtKB-EC"/>
</dbReference>
<evidence type="ECO:0000256" key="4">
    <source>
        <dbReference type="SAM" id="SignalP"/>
    </source>
</evidence>
<dbReference type="EMBL" id="FLTS01000001">
    <property type="protein sequence ID" value="SBV35567.1"/>
    <property type="molecule type" value="Genomic_DNA"/>
</dbReference>
<keyword evidence="2" id="KW-0479">Metal-binding</keyword>
<dbReference type="GO" id="GO:0016740">
    <property type="term" value="F:transferase activity"/>
    <property type="evidence" value="ECO:0007669"/>
    <property type="project" value="UniProtKB-KW"/>
</dbReference>
<keyword evidence="3 4" id="KW-0732">Signal</keyword>